<comment type="caution">
    <text evidence="2">The sequence shown here is derived from an EMBL/GenBank/DDBJ whole genome shotgun (WGS) entry which is preliminary data.</text>
</comment>
<protein>
    <submittedName>
        <fullName evidence="2">Uncharacterized protein</fullName>
    </submittedName>
</protein>
<gene>
    <name evidence="2" type="ORF">Fcan01_10681</name>
</gene>
<keyword evidence="3" id="KW-1185">Reference proteome</keyword>
<dbReference type="EMBL" id="LNIX01000005">
    <property type="protein sequence ID" value="OXA54963.1"/>
    <property type="molecule type" value="Genomic_DNA"/>
</dbReference>
<reference evidence="2 3" key="1">
    <citation type="submission" date="2015-12" db="EMBL/GenBank/DDBJ databases">
        <title>The genome of Folsomia candida.</title>
        <authorList>
            <person name="Faddeeva A."/>
            <person name="Derks M.F."/>
            <person name="Anvar Y."/>
            <person name="Smit S."/>
            <person name="Van Straalen N."/>
            <person name="Roelofs D."/>
        </authorList>
    </citation>
    <scope>NUCLEOTIDE SEQUENCE [LARGE SCALE GENOMIC DNA]</scope>
    <source>
        <strain evidence="2 3">VU population</strain>
        <tissue evidence="2">Whole body</tissue>
    </source>
</reference>
<keyword evidence="1" id="KW-1133">Transmembrane helix</keyword>
<dbReference type="Proteomes" id="UP000198287">
    <property type="component" value="Unassembled WGS sequence"/>
</dbReference>
<accession>A0A226EBP8</accession>
<feature type="transmembrane region" description="Helical" evidence="1">
    <location>
        <begin position="6"/>
        <end position="23"/>
    </location>
</feature>
<proteinExistence type="predicted"/>
<dbReference type="AlphaFoldDB" id="A0A226EBP8"/>
<name>A0A226EBP8_FOLCA</name>
<evidence type="ECO:0000256" key="1">
    <source>
        <dbReference type="SAM" id="Phobius"/>
    </source>
</evidence>
<keyword evidence="1" id="KW-0472">Membrane</keyword>
<evidence type="ECO:0000313" key="3">
    <source>
        <dbReference type="Proteomes" id="UP000198287"/>
    </source>
</evidence>
<keyword evidence="1" id="KW-0812">Transmembrane</keyword>
<evidence type="ECO:0000313" key="2">
    <source>
        <dbReference type="EMBL" id="OXA54963.1"/>
    </source>
</evidence>
<sequence>MNNLKIGSIWALILFAIFGTYFAQQAEPRWQNGIDYTCNPNDLRRFGYFDGCNWTNCYCDRRGTRTCERTLRSCAQPDFTTSAGLRGYARRTCCTRSARGGK</sequence>
<organism evidence="2 3">
    <name type="scientific">Folsomia candida</name>
    <name type="common">Springtail</name>
    <dbReference type="NCBI Taxonomy" id="158441"/>
    <lineage>
        <taxon>Eukaryota</taxon>
        <taxon>Metazoa</taxon>
        <taxon>Ecdysozoa</taxon>
        <taxon>Arthropoda</taxon>
        <taxon>Hexapoda</taxon>
        <taxon>Collembola</taxon>
        <taxon>Entomobryomorpha</taxon>
        <taxon>Isotomoidea</taxon>
        <taxon>Isotomidae</taxon>
        <taxon>Proisotominae</taxon>
        <taxon>Folsomia</taxon>
    </lineage>
</organism>